<dbReference type="Gene3D" id="3.40.50.300">
    <property type="entry name" value="P-loop containing nucleotide triphosphate hydrolases"/>
    <property type="match status" value="1"/>
</dbReference>
<dbReference type="InterPro" id="IPR013986">
    <property type="entry name" value="DExx_box_DNA_helicase_dom_sf"/>
</dbReference>
<dbReference type="InterPro" id="IPR027417">
    <property type="entry name" value="P-loop_NTPase"/>
</dbReference>
<keyword evidence="4 7" id="KW-0067">ATP-binding</keyword>
<dbReference type="GO" id="GO:0043138">
    <property type="term" value="F:3'-5' DNA helicase activity"/>
    <property type="evidence" value="ECO:0007669"/>
    <property type="project" value="TreeGrafter"/>
</dbReference>
<sequence length="135" mass="15033">MDNVLTRPLSHLKVRLEPQVKEREWKLVFSDALAILGVAGPRSGKTRALTCRAARVLDEELPARDLMLVTFTNKDAEGMEARLTHLLKPRSDGLWIGIFHAPGARLLRQNADLLDRTPSFTILDEGNNAALIRAV</sequence>
<evidence type="ECO:0000313" key="9">
    <source>
        <dbReference type="EMBL" id="ROR03434.1"/>
    </source>
</evidence>
<dbReference type="GO" id="GO:0003677">
    <property type="term" value="F:DNA binding"/>
    <property type="evidence" value="ECO:0007669"/>
    <property type="project" value="UniProtKB-KW"/>
</dbReference>
<dbReference type="Gene3D" id="1.10.10.160">
    <property type="match status" value="1"/>
</dbReference>
<gene>
    <name evidence="9" type="ORF">EDC27_0097</name>
</gene>
<keyword evidence="5" id="KW-0238">DNA-binding</keyword>
<dbReference type="InterPro" id="IPR014016">
    <property type="entry name" value="UvrD-like_ATP-bd"/>
</dbReference>
<dbReference type="Pfam" id="PF00580">
    <property type="entry name" value="UvrD-helicase"/>
    <property type="match status" value="1"/>
</dbReference>
<accession>A0A3N1VKV9</accession>
<dbReference type="PANTHER" id="PTHR11070">
    <property type="entry name" value="UVRD / RECB / PCRA DNA HELICASE FAMILY MEMBER"/>
    <property type="match status" value="1"/>
</dbReference>
<feature type="domain" description="UvrD-like helicase ATP-binding" evidence="8">
    <location>
        <begin position="18"/>
        <end position="135"/>
    </location>
</feature>
<evidence type="ECO:0000256" key="4">
    <source>
        <dbReference type="ARBA" id="ARBA00022840"/>
    </source>
</evidence>
<comment type="caution">
    <text evidence="9">The sequence shown here is derived from an EMBL/GenBank/DDBJ whole genome shotgun (WGS) entry which is preliminary data.</text>
</comment>
<dbReference type="PANTHER" id="PTHR11070:SF2">
    <property type="entry name" value="ATP-DEPENDENT DNA HELICASE SRS2"/>
    <property type="match status" value="1"/>
</dbReference>
<dbReference type="GO" id="GO:0000725">
    <property type="term" value="P:recombinational repair"/>
    <property type="evidence" value="ECO:0007669"/>
    <property type="project" value="TreeGrafter"/>
</dbReference>
<evidence type="ECO:0000256" key="1">
    <source>
        <dbReference type="ARBA" id="ARBA00022741"/>
    </source>
</evidence>
<dbReference type="PROSITE" id="PS51198">
    <property type="entry name" value="UVRD_HELICASE_ATP_BIND"/>
    <property type="match status" value="1"/>
</dbReference>
<reference evidence="9 10" key="1">
    <citation type="submission" date="2018-11" db="EMBL/GenBank/DDBJ databases">
        <title>Genomic Encyclopedia of Type Strains, Phase IV (KMG-IV): sequencing the most valuable type-strain genomes for metagenomic binning, comparative biology and taxonomic classification.</title>
        <authorList>
            <person name="Goeker M."/>
        </authorList>
    </citation>
    <scope>NUCLEOTIDE SEQUENCE [LARGE SCALE GENOMIC DNA]</scope>
    <source>
        <strain evidence="9 10">DSM 22027</strain>
    </source>
</reference>
<dbReference type="RefSeq" id="WP_123288668.1">
    <property type="nucleotide sequence ID" value="NZ_RJVA01000002.1"/>
</dbReference>
<organism evidence="9 10">
    <name type="scientific">Desulfosoma caldarium</name>
    <dbReference type="NCBI Taxonomy" id="610254"/>
    <lineage>
        <taxon>Bacteria</taxon>
        <taxon>Pseudomonadati</taxon>
        <taxon>Thermodesulfobacteriota</taxon>
        <taxon>Syntrophobacteria</taxon>
        <taxon>Syntrophobacterales</taxon>
        <taxon>Syntrophobacteraceae</taxon>
        <taxon>Desulfosoma</taxon>
    </lineage>
</organism>
<keyword evidence="3 7" id="KW-0347">Helicase</keyword>
<keyword evidence="2 7" id="KW-0378">Hydrolase</keyword>
<dbReference type="GO" id="GO:0016787">
    <property type="term" value="F:hydrolase activity"/>
    <property type="evidence" value="ECO:0007669"/>
    <property type="project" value="UniProtKB-UniRule"/>
</dbReference>
<evidence type="ECO:0000256" key="7">
    <source>
        <dbReference type="PROSITE-ProRule" id="PRU00560"/>
    </source>
</evidence>
<protein>
    <recommendedName>
        <fullName evidence="6">DNA 3'-5' helicase II</fullName>
    </recommendedName>
</protein>
<dbReference type="Proteomes" id="UP000276223">
    <property type="component" value="Unassembled WGS sequence"/>
</dbReference>
<dbReference type="SUPFAM" id="SSF52540">
    <property type="entry name" value="P-loop containing nucleoside triphosphate hydrolases"/>
    <property type="match status" value="1"/>
</dbReference>
<evidence type="ECO:0000256" key="6">
    <source>
        <dbReference type="ARBA" id="ARBA00034923"/>
    </source>
</evidence>
<feature type="binding site" evidence="7">
    <location>
        <begin position="39"/>
        <end position="46"/>
    </location>
    <ligand>
        <name>ATP</name>
        <dbReference type="ChEBI" id="CHEBI:30616"/>
    </ligand>
</feature>
<proteinExistence type="predicted"/>
<name>A0A3N1VKV9_9BACT</name>
<evidence type="ECO:0000313" key="10">
    <source>
        <dbReference type="Proteomes" id="UP000276223"/>
    </source>
</evidence>
<keyword evidence="1 7" id="KW-0547">Nucleotide-binding</keyword>
<dbReference type="OrthoDB" id="9809039at2"/>
<dbReference type="InterPro" id="IPR000212">
    <property type="entry name" value="DNA_helicase_UvrD/REP"/>
</dbReference>
<dbReference type="AlphaFoldDB" id="A0A3N1VKV9"/>
<evidence type="ECO:0000256" key="2">
    <source>
        <dbReference type="ARBA" id="ARBA00022801"/>
    </source>
</evidence>
<evidence type="ECO:0000256" key="5">
    <source>
        <dbReference type="ARBA" id="ARBA00023125"/>
    </source>
</evidence>
<dbReference type="GO" id="GO:0005524">
    <property type="term" value="F:ATP binding"/>
    <property type="evidence" value="ECO:0007669"/>
    <property type="project" value="UniProtKB-UniRule"/>
</dbReference>
<evidence type="ECO:0000256" key="3">
    <source>
        <dbReference type="ARBA" id="ARBA00022806"/>
    </source>
</evidence>
<keyword evidence="10" id="KW-1185">Reference proteome</keyword>
<dbReference type="EMBL" id="RJVA01000002">
    <property type="protein sequence ID" value="ROR03434.1"/>
    <property type="molecule type" value="Genomic_DNA"/>
</dbReference>
<evidence type="ECO:0000259" key="8">
    <source>
        <dbReference type="PROSITE" id="PS51198"/>
    </source>
</evidence>